<feature type="domain" description="MOSC" evidence="1">
    <location>
        <begin position="2"/>
        <end position="130"/>
    </location>
</feature>
<sequence length="134" mass="14319">MLALTEAILLTGQGIQGDHFPSRPGSKRQVTLIQSEHLGVIAALTGVRMVMPEQLRRNLVVTGINLLALKERRFLIGETLLEGTSACAPCRKMEAALGPGGYQAMRGHGGICARILSGGVLRPGDPVRVLDREP</sequence>
<dbReference type="Proteomes" id="UP001501600">
    <property type="component" value="Unassembled WGS sequence"/>
</dbReference>
<evidence type="ECO:0000313" key="3">
    <source>
        <dbReference type="Proteomes" id="UP001501600"/>
    </source>
</evidence>
<dbReference type="InterPro" id="IPR005302">
    <property type="entry name" value="MoCF_Sase_C"/>
</dbReference>
<evidence type="ECO:0000313" key="2">
    <source>
        <dbReference type="EMBL" id="GAA5187595.1"/>
    </source>
</evidence>
<proteinExistence type="predicted"/>
<dbReference type="PANTHER" id="PTHR36930">
    <property type="entry name" value="METAL-SULFUR CLUSTER BIOSYNTHESIS PROTEINS YUAD-RELATED"/>
    <property type="match status" value="1"/>
</dbReference>
<dbReference type="PROSITE" id="PS51340">
    <property type="entry name" value="MOSC"/>
    <property type="match status" value="1"/>
</dbReference>
<dbReference type="Pfam" id="PF03473">
    <property type="entry name" value="MOSC"/>
    <property type="match status" value="1"/>
</dbReference>
<dbReference type="SUPFAM" id="SSF50800">
    <property type="entry name" value="PK beta-barrel domain-like"/>
    <property type="match status" value="1"/>
</dbReference>
<gene>
    <name evidence="2" type="ORF">GCM10025772_05560</name>
</gene>
<evidence type="ECO:0000259" key="1">
    <source>
        <dbReference type="PROSITE" id="PS51340"/>
    </source>
</evidence>
<organism evidence="2 3">
    <name type="scientific">Ferrimonas gelatinilytica</name>
    <dbReference type="NCBI Taxonomy" id="1255257"/>
    <lineage>
        <taxon>Bacteria</taxon>
        <taxon>Pseudomonadati</taxon>
        <taxon>Pseudomonadota</taxon>
        <taxon>Gammaproteobacteria</taxon>
        <taxon>Alteromonadales</taxon>
        <taxon>Ferrimonadaceae</taxon>
        <taxon>Ferrimonas</taxon>
    </lineage>
</organism>
<accession>A0ABP9RX04</accession>
<protein>
    <submittedName>
        <fullName evidence="2">MOSC domain-containing protein</fullName>
    </submittedName>
</protein>
<comment type="caution">
    <text evidence="2">The sequence shown here is derived from an EMBL/GenBank/DDBJ whole genome shotgun (WGS) entry which is preliminary data.</text>
</comment>
<dbReference type="InterPro" id="IPR052716">
    <property type="entry name" value="MOSC_domain"/>
</dbReference>
<dbReference type="Gene3D" id="2.40.33.20">
    <property type="entry name" value="PK beta-barrel domain-like"/>
    <property type="match status" value="1"/>
</dbReference>
<name>A0ABP9RX04_9GAMM</name>
<keyword evidence="3" id="KW-1185">Reference proteome</keyword>
<dbReference type="InterPro" id="IPR011037">
    <property type="entry name" value="Pyrv_Knase-like_insert_dom_sf"/>
</dbReference>
<reference evidence="3" key="1">
    <citation type="journal article" date="2019" name="Int. J. Syst. Evol. Microbiol.">
        <title>The Global Catalogue of Microorganisms (GCM) 10K type strain sequencing project: providing services to taxonomists for standard genome sequencing and annotation.</title>
        <authorList>
            <consortium name="The Broad Institute Genomics Platform"/>
            <consortium name="The Broad Institute Genome Sequencing Center for Infectious Disease"/>
            <person name="Wu L."/>
            <person name="Ma J."/>
        </authorList>
    </citation>
    <scope>NUCLEOTIDE SEQUENCE [LARGE SCALE GENOMIC DNA]</scope>
    <source>
        <strain evidence="3">JCM 18720</strain>
    </source>
</reference>
<dbReference type="PANTHER" id="PTHR36930:SF1">
    <property type="entry name" value="MOSC DOMAIN-CONTAINING PROTEIN"/>
    <property type="match status" value="1"/>
</dbReference>
<dbReference type="EMBL" id="BAABLF010000005">
    <property type="protein sequence ID" value="GAA5187595.1"/>
    <property type="molecule type" value="Genomic_DNA"/>
</dbReference>